<dbReference type="OMA" id="LSKNNKC"/>
<organism evidence="4 6">
    <name type="scientific">Caenorhabditis briggsae</name>
    <dbReference type="NCBI Taxonomy" id="6238"/>
    <lineage>
        <taxon>Eukaryota</taxon>
        <taxon>Metazoa</taxon>
        <taxon>Ecdysozoa</taxon>
        <taxon>Nematoda</taxon>
        <taxon>Chromadorea</taxon>
        <taxon>Rhabditida</taxon>
        <taxon>Rhabditina</taxon>
        <taxon>Rhabditomorpha</taxon>
        <taxon>Rhabditoidea</taxon>
        <taxon>Rhabditidae</taxon>
        <taxon>Peloderinae</taxon>
        <taxon>Caenorhabditis</taxon>
    </lineage>
</organism>
<dbReference type="PROSITE" id="PS00125">
    <property type="entry name" value="SER_THR_PHOSPHATASE"/>
    <property type="match status" value="1"/>
</dbReference>
<keyword evidence="7" id="KW-1185">Reference proteome</keyword>
<protein>
    <recommendedName>
        <fullName evidence="1">Serine/threonine-protein phosphatase</fullName>
        <ecNumber evidence="1">3.1.3.16</ecNumber>
    </recommendedName>
</protein>
<dbReference type="InterPro" id="IPR029052">
    <property type="entry name" value="Metallo-depent_PP-like"/>
</dbReference>
<feature type="compositionally biased region" description="Low complexity" evidence="2">
    <location>
        <begin position="359"/>
        <end position="368"/>
    </location>
</feature>
<evidence type="ECO:0000256" key="1">
    <source>
        <dbReference type="RuleBase" id="RU004273"/>
    </source>
</evidence>
<name>A0AAE9DUI8_CAEBR</name>
<dbReference type="SMART" id="SM00156">
    <property type="entry name" value="PP2Ac"/>
    <property type="match status" value="1"/>
</dbReference>
<dbReference type="Proteomes" id="UP000827892">
    <property type="component" value="Chromosome I"/>
</dbReference>
<dbReference type="PANTHER" id="PTHR11668:SF450">
    <property type="entry name" value="SERINE_THREONINE-PROTEIN PHOSPHATASE"/>
    <property type="match status" value="1"/>
</dbReference>
<reference evidence="4 6" key="2">
    <citation type="submission" date="2022-05" db="EMBL/GenBank/DDBJ databases">
        <title>Chromosome-level reference genomes for two strains of Caenorhabditis briggsae: an improved platform for comparative genomics.</title>
        <authorList>
            <person name="Stevens L."/>
            <person name="Andersen E.C."/>
        </authorList>
    </citation>
    <scope>NUCLEOTIDE SEQUENCE [LARGE SCALE GENOMIC DNA]</scope>
    <source>
        <strain evidence="4">QX1410_ONT</strain>
        <tissue evidence="4">Whole-organism</tissue>
    </source>
</reference>
<dbReference type="InterPro" id="IPR004843">
    <property type="entry name" value="Calcineurin-like_PHP"/>
</dbReference>
<evidence type="ECO:0000259" key="3">
    <source>
        <dbReference type="PROSITE" id="PS00125"/>
    </source>
</evidence>
<dbReference type="GO" id="GO:0004722">
    <property type="term" value="F:protein serine/threonine phosphatase activity"/>
    <property type="evidence" value="ECO:0007669"/>
    <property type="project" value="UniProtKB-EC"/>
</dbReference>
<dbReference type="InterPro" id="IPR006186">
    <property type="entry name" value="Ser/Thr-sp_prot-phosphatase"/>
</dbReference>
<keyword evidence="1" id="KW-0378">Hydrolase</keyword>
<dbReference type="EMBL" id="CP092620">
    <property type="protein sequence ID" value="UMM13660.1"/>
    <property type="molecule type" value="Genomic_DNA"/>
</dbReference>
<feature type="region of interest" description="Disordered" evidence="2">
    <location>
        <begin position="328"/>
        <end position="368"/>
    </location>
</feature>
<comment type="catalytic activity">
    <reaction evidence="1">
        <text>O-phospho-L-threonyl-[protein] + H2O = L-threonyl-[protein] + phosphate</text>
        <dbReference type="Rhea" id="RHEA:47004"/>
        <dbReference type="Rhea" id="RHEA-COMP:11060"/>
        <dbReference type="Rhea" id="RHEA-COMP:11605"/>
        <dbReference type="ChEBI" id="CHEBI:15377"/>
        <dbReference type="ChEBI" id="CHEBI:30013"/>
        <dbReference type="ChEBI" id="CHEBI:43474"/>
        <dbReference type="ChEBI" id="CHEBI:61977"/>
        <dbReference type="EC" id="3.1.3.16"/>
    </reaction>
</comment>
<evidence type="ECO:0000256" key="2">
    <source>
        <dbReference type="SAM" id="MobiDB-lite"/>
    </source>
</evidence>
<dbReference type="EC" id="3.1.3.16" evidence="1"/>
<evidence type="ECO:0000313" key="5">
    <source>
        <dbReference type="EMBL" id="UMM13660.1"/>
    </source>
</evidence>
<dbReference type="EMBL" id="CP090891">
    <property type="protein sequence ID" value="ULU12714.1"/>
    <property type="molecule type" value="Genomic_DNA"/>
</dbReference>
<dbReference type="PRINTS" id="PR00114">
    <property type="entry name" value="STPHPHTASE"/>
</dbReference>
<proteinExistence type="inferred from homology"/>
<gene>
    <name evidence="4" type="ORF">L3Y34_015752</name>
    <name evidence="5" type="ORF">L5515_001823</name>
</gene>
<dbReference type="CDD" id="cd00144">
    <property type="entry name" value="MPP_PPP_family"/>
    <property type="match status" value="1"/>
</dbReference>
<dbReference type="FunFam" id="3.60.21.10:FF:000131">
    <property type="entry name" value="Serine/threonine-protein phosphatase"/>
    <property type="match status" value="1"/>
</dbReference>
<evidence type="ECO:0000313" key="7">
    <source>
        <dbReference type="Proteomes" id="UP000829354"/>
    </source>
</evidence>
<reference evidence="5 7" key="1">
    <citation type="submission" date="2022-04" db="EMBL/GenBank/DDBJ databases">
        <title>Chromosome-level reference genomes for two strains of Caenorhabditis briggsae: an improved platform for comparative genomics.</title>
        <authorList>
            <person name="Stevens L."/>
            <person name="Andersen E."/>
        </authorList>
    </citation>
    <scope>NUCLEOTIDE SEQUENCE [LARGE SCALE GENOMIC DNA]</scope>
    <source>
        <strain evidence="5">VX34</strain>
        <tissue evidence="5">Whole-organism</tissue>
    </source>
</reference>
<comment type="similarity">
    <text evidence="1">Belongs to the PPP phosphatase family.</text>
</comment>
<dbReference type="Pfam" id="PF00149">
    <property type="entry name" value="Metallophos"/>
    <property type="match status" value="1"/>
</dbReference>
<accession>A0AAE9DUI8</accession>
<evidence type="ECO:0000313" key="4">
    <source>
        <dbReference type="EMBL" id="ULU12714.1"/>
    </source>
</evidence>
<dbReference type="AlphaFoldDB" id="A0AAE9DUI8"/>
<dbReference type="PANTHER" id="PTHR11668">
    <property type="entry name" value="SERINE/THREONINE PROTEIN PHOSPHATASE"/>
    <property type="match status" value="1"/>
</dbReference>
<feature type="domain" description="Serine/threonine specific protein phosphatases" evidence="3">
    <location>
        <begin position="131"/>
        <end position="136"/>
    </location>
</feature>
<dbReference type="InterPro" id="IPR050341">
    <property type="entry name" value="PP1_catalytic_subunit"/>
</dbReference>
<dbReference type="Proteomes" id="UP000829354">
    <property type="component" value="Chromosome I"/>
</dbReference>
<dbReference type="KEGG" id="cbr:CBG_12586"/>
<sequence length="368" mass="41996">MAEERQFEVLDFLKRHLHAKNWINYREQTYEKWELVHLAEMVREIFRDESTLETMSPPCTIVGDIHGQYVDLVRLLNMRLTKEETKQKKTGFSSNRFVFLGDYVDRGSHSIECIALMFALKIHYPKNYILLRGNHETRAINFAYGFKEELTIKLGEADGAEVWEKLNETFSYMPLAALVGGKILCMHGGLSPDLNSLDDIKKIVRPIVDVATNRLAQDLLWSDPTPDQTLATLHKDPLYNKNGVRGLSCTFNEAAVRETCKKLKILKIVRAHQMVPDGFKFFADKQLITIFSAPRYMNETDNRGAVLTVRTDGKVGIIQMKNTKGMKQNVEDEITRGDDLPTNQSAKKKSESMLKTAQSSSSKSKTQE</sequence>
<feature type="compositionally biased region" description="Basic and acidic residues" evidence="2">
    <location>
        <begin position="329"/>
        <end position="339"/>
    </location>
</feature>
<dbReference type="Gene3D" id="3.60.21.10">
    <property type="match status" value="1"/>
</dbReference>
<evidence type="ECO:0000313" key="6">
    <source>
        <dbReference type="Proteomes" id="UP000827892"/>
    </source>
</evidence>
<dbReference type="SUPFAM" id="SSF56300">
    <property type="entry name" value="Metallo-dependent phosphatases"/>
    <property type="match status" value="1"/>
</dbReference>